<dbReference type="GO" id="GO:0016887">
    <property type="term" value="F:ATP hydrolysis activity"/>
    <property type="evidence" value="ECO:0007669"/>
    <property type="project" value="InterPro"/>
</dbReference>
<dbReference type="InterPro" id="IPR039421">
    <property type="entry name" value="Type_1_exporter"/>
</dbReference>
<dbReference type="PROSITE" id="PS50929">
    <property type="entry name" value="ABC_TM1F"/>
    <property type="match status" value="1"/>
</dbReference>
<keyword evidence="4" id="KW-0067">ATP-binding</keyword>
<dbReference type="PANTHER" id="PTHR43394:SF1">
    <property type="entry name" value="ATP-BINDING CASSETTE SUB-FAMILY B MEMBER 10, MITOCHONDRIAL"/>
    <property type="match status" value="1"/>
</dbReference>
<evidence type="ECO:0000256" key="6">
    <source>
        <dbReference type="ARBA" id="ARBA00023136"/>
    </source>
</evidence>
<dbReference type="Gene3D" id="1.20.1560.10">
    <property type="entry name" value="ABC transporter type 1, transmembrane domain"/>
    <property type="match status" value="1"/>
</dbReference>
<sequence length="533" mass="60462">MSKYIDKIFGKHKLLLVFTILSTFFLAFDGLVSPHFLGKFTDAMTVGAFQSTYKILIYWLLALFVIIVFQTIHKYLAQKLIRLVNLDVKSEIALSSLLSTNIQKSSSEYLSIITSEFNKIEEKFIRNIFVMFLCIFQGLITFFYLMTLNVKVGLVFVILGILPAVVPRLTSNWVKKGTKDWQKTNTVYLSSLEDFLKGRKLMLRFKAENILMDKLNEKLSNNEQSYFNMELIQTIANTIVSILYIGGLIGSLMIGIKEVVNGNLTTGQLITIYMAGDRVVSPLISAVSIYNVLQSTEPILEKIFNHDEPIHPYKLEFSSLNDDTDIVVQELSVGYNNTSLIENINLQIFKDEKILITAASGSGKSSFIRTLMLDIPPISGNIIINERLKQSNPQELFGIVEQTPYIFNDTLLFNLTFGHSINKSLILNSLKQVGLGKFANDEQLYRVLNKDNNQLSGGELKRIEIARAIIFQKPILLIDEALSGLDKGNANRLNQLIINYPGTVLDIEHHYSDEMKERYDKILSIENKTLFSK</sequence>
<name>A0A1T4NH13_9LACT</name>
<feature type="domain" description="ABC transporter" evidence="8">
    <location>
        <begin position="326"/>
        <end position="532"/>
    </location>
</feature>
<dbReference type="Gene3D" id="3.40.50.300">
    <property type="entry name" value="P-loop containing nucleotide triphosphate hydrolases"/>
    <property type="match status" value="1"/>
</dbReference>
<dbReference type="PROSITE" id="PS50893">
    <property type="entry name" value="ABC_TRANSPORTER_2"/>
    <property type="match status" value="1"/>
</dbReference>
<dbReference type="STRING" id="1121925.SAMN02746011_01751"/>
<feature type="transmembrane region" description="Helical" evidence="7">
    <location>
        <begin position="152"/>
        <end position="170"/>
    </location>
</feature>
<feature type="transmembrane region" description="Helical" evidence="7">
    <location>
        <begin position="235"/>
        <end position="256"/>
    </location>
</feature>
<evidence type="ECO:0000259" key="9">
    <source>
        <dbReference type="PROSITE" id="PS50929"/>
    </source>
</evidence>
<dbReference type="PANTHER" id="PTHR43394">
    <property type="entry name" value="ATP-DEPENDENT PERMEASE MDL1, MITOCHONDRIAL"/>
    <property type="match status" value="1"/>
</dbReference>
<dbReference type="InterPro" id="IPR011527">
    <property type="entry name" value="ABC1_TM_dom"/>
</dbReference>
<dbReference type="SMART" id="SM00382">
    <property type="entry name" value="AAA"/>
    <property type="match status" value="1"/>
</dbReference>
<evidence type="ECO:0000256" key="1">
    <source>
        <dbReference type="ARBA" id="ARBA00004651"/>
    </source>
</evidence>
<comment type="subcellular location">
    <subcellularLocation>
        <location evidence="1">Cell membrane</location>
        <topology evidence="1">Multi-pass membrane protein</topology>
    </subcellularLocation>
</comment>
<dbReference type="Pfam" id="PF00005">
    <property type="entry name" value="ABC_tran"/>
    <property type="match status" value="1"/>
</dbReference>
<dbReference type="InterPro" id="IPR036640">
    <property type="entry name" value="ABC1_TM_sf"/>
</dbReference>
<keyword evidence="5 7" id="KW-1133">Transmembrane helix</keyword>
<keyword evidence="11" id="KW-1185">Reference proteome</keyword>
<proteinExistence type="predicted"/>
<organism evidence="10 11">
    <name type="scientific">Globicatella sulfidifaciens DSM 15739</name>
    <dbReference type="NCBI Taxonomy" id="1121925"/>
    <lineage>
        <taxon>Bacteria</taxon>
        <taxon>Bacillati</taxon>
        <taxon>Bacillota</taxon>
        <taxon>Bacilli</taxon>
        <taxon>Lactobacillales</taxon>
        <taxon>Aerococcaceae</taxon>
        <taxon>Globicatella</taxon>
    </lineage>
</organism>
<evidence type="ECO:0000256" key="5">
    <source>
        <dbReference type="ARBA" id="ARBA00022989"/>
    </source>
</evidence>
<dbReference type="InterPro" id="IPR003593">
    <property type="entry name" value="AAA+_ATPase"/>
</dbReference>
<feature type="transmembrane region" description="Helical" evidence="7">
    <location>
        <begin position="52"/>
        <end position="72"/>
    </location>
</feature>
<feature type="domain" description="ABC transmembrane type-1" evidence="9">
    <location>
        <begin position="17"/>
        <end position="295"/>
    </location>
</feature>
<dbReference type="SUPFAM" id="SSF52540">
    <property type="entry name" value="P-loop containing nucleoside triphosphate hydrolases"/>
    <property type="match status" value="1"/>
</dbReference>
<reference evidence="11" key="1">
    <citation type="submission" date="2017-02" db="EMBL/GenBank/DDBJ databases">
        <authorList>
            <person name="Varghese N."/>
            <person name="Submissions S."/>
        </authorList>
    </citation>
    <scope>NUCLEOTIDE SEQUENCE [LARGE SCALE GENOMIC DNA]</scope>
    <source>
        <strain evidence="11">DSM 15739</strain>
    </source>
</reference>
<evidence type="ECO:0000256" key="4">
    <source>
        <dbReference type="ARBA" id="ARBA00022840"/>
    </source>
</evidence>
<feature type="transmembrane region" description="Helical" evidence="7">
    <location>
        <begin position="12"/>
        <end position="32"/>
    </location>
</feature>
<keyword evidence="2 7" id="KW-0812">Transmembrane</keyword>
<evidence type="ECO:0000313" key="11">
    <source>
        <dbReference type="Proteomes" id="UP000189941"/>
    </source>
</evidence>
<dbReference type="SUPFAM" id="SSF90123">
    <property type="entry name" value="ABC transporter transmembrane region"/>
    <property type="match status" value="1"/>
</dbReference>
<evidence type="ECO:0000259" key="8">
    <source>
        <dbReference type="PROSITE" id="PS50893"/>
    </source>
</evidence>
<keyword evidence="3" id="KW-0547">Nucleotide-binding</keyword>
<evidence type="ECO:0000256" key="2">
    <source>
        <dbReference type="ARBA" id="ARBA00022692"/>
    </source>
</evidence>
<evidence type="ECO:0000313" key="10">
    <source>
        <dbReference type="EMBL" id="SJZ78514.1"/>
    </source>
</evidence>
<dbReference type="Proteomes" id="UP000189941">
    <property type="component" value="Unassembled WGS sequence"/>
</dbReference>
<dbReference type="InterPro" id="IPR017871">
    <property type="entry name" value="ABC_transporter-like_CS"/>
</dbReference>
<dbReference type="InterPro" id="IPR027417">
    <property type="entry name" value="P-loop_NTPase"/>
</dbReference>
<gene>
    <name evidence="10" type="ORF">SAMN02746011_01751</name>
</gene>
<accession>A0A1T4NH13</accession>
<dbReference type="PROSITE" id="PS00211">
    <property type="entry name" value="ABC_TRANSPORTER_1"/>
    <property type="match status" value="1"/>
</dbReference>
<dbReference type="GO" id="GO:0005886">
    <property type="term" value="C:plasma membrane"/>
    <property type="evidence" value="ECO:0007669"/>
    <property type="project" value="UniProtKB-SubCell"/>
</dbReference>
<keyword evidence="6 7" id="KW-0472">Membrane</keyword>
<dbReference type="Pfam" id="PF00664">
    <property type="entry name" value="ABC_membrane"/>
    <property type="match status" value="1"/>
</dbReference>
<protein>
    <submittedName>
        <fullName evidence="10">ABC-type multidrug transport system, ATPase and permease component</fullName>
    </submittedName>
</protein>
<dbReference type="GO" id="GO:0015421">
    <property type="term" value="F:ABC-type oligopeptide transporter activity"/>
    <property type="evidence" value="ECO:0007669"/>
    <property type="project" value="TreeGrafter"/>
</dbReference>
<evidence type="ECO:0000256" key="3">
    <source>
        <dbReference type="ARBA" id="ARBA00022741"/>
    </source>
</evidence>
<evidence type="ECO:0000256" key="7">
    <source>
        <dbReference type="SAM" id="Phobius"/>
    </source>
</evidence>
<dbReference type="InterPro" id="IPR003439">
    <property type="entry name" value="ABC_transporter-like_ATP-bd"/>
</dbReference>
<dbReference type="GO" id="GO:0005524">
    <property type="term" value="F:ATP binding"/>
    <property type="evidence" value="ECO:0007669"/>
    <property type="project" value="UniProtKB-KW"/>
</dbReference>
<feature type="transmembrane region" description="Helical" evidence="7">
    <location>
        <begin position="128"/>
        <end position="146"/>
    </location>
</feature>
<dbReference type="EMBL" id="FUWO01000019">
    <property type="protein sequence ID" value="SJZ78514.1"/>
    <property type="molecule type" value="Genomic_DNA"/>
</dbReference>
<dbReference type="AlphaFoldDB" id="A0A1T4NH13"/>